<name>A0ABV5I3M9_9RHOB</name>
<evidence type="ECO:0000259" key="3">
    <source>
        <dbReference type="Pfam" id="PF18945"/>
    </source>
</evidence>
<dbReference type="Pfam" id="PF05943">
    <property type="entry name" value="VipB"/>
    <property type="match status" value="1"/>
</dbReference>
<evidence type="ECO:0000259" key="2">
    <source>
        <dbReference type="Pfam" id="PF05943"/>
    </source>
</evidence>
<organism evidence="4 5">
    <name type="scientific">Roseovarius ramblicola</name>
    <dbReference type="NCBI Taxonomy" id="2022336"/>
    <lineage>
        <taxon>Bacteria</taxon>
        <taxon>Pseudomonadati</taxon>
        <taxon>Pseudomonadota</taxon>
        <taxon>Alphaproteobacteria</taxon>
        <taxon>Rhodobacterales</taxon>
        <taxon>Roseobacteraceae</taxon>
        <taxon>Roseovarius</taxon>
    </lineage>
</organism>
<dbReference type="Proteomes" id="UP001589670">
    <property type="component" value="Unassembled WGS sequence"/>
</dbReference>
<dbReference type="RefSeq" id="WP_377070883.1">
    <property type="nucleotide sequence ID" value="NZ_JBHMEC010000027.1"/>
</dbReference>
<dbReference type="EMBL" id="JBHMEC010000027">
    <property type="protein sequence ID" value="MFB9151292.1"/>
    <property type="molecule type" value="Genomic_DNA"/>
</dbReference>
<accession>A0ABV5I3M9</accession>
<evidence type="ECO:0000313" key="5">
    <source>
        <dbReference type="Proteomes" id="UP001589670"/>
    </source>
</evidence>
<dbReference type="Pfam" id="PF18945">
    <property type="entry name" value="VipB_2"/>
    <property type="match status" value="1"/>
</dbReference>
<proteinExistence type="predicted"/>
<dbReference type="InterPro" id="IPR044032">
    <property type="entry name" value="TssC1_C"/>
</dbReference>
<evidence type="ECO:0000313" key="4">
    <source>
        <dbReference type="EMBL" id="MFB9151292.1"/>
    </source>
</evidence>
<dbReference type="PANTHER" id="PTHR35565:SF3">
    <property type="entry name" value="TYPE VI SECRETION SYSTEM SHEATH PROTEIN TSSC1"/>
    <property type="match status" value="1"/>
</dbReference>
<comment type="caution">
    <text evidence="4">The sequence shown here is derived from an EMBL/GenBank/DDBJ whole genome shotgun (WGS) entry which is preliminary data.</text>
</comment>
<dbReference type="NCBIfam" id="TIGR03355">
    <property type="entry name" value="VI_chp_2"/>
    <property type="match status" value="1"/>
</dbReference>
<feature type="domain" description="TssC1 N-terminal" evidence="2">
    <location>
        <begin position="66"/>
        <end position="368"/>
    </location>
</feature>
<reference evidence="4 5" key="1">
    <citation type="submission" date="2024-09" db="EMBL/GenBank/DDBJ databases">
        <authorList>
            <person name="Sun Q."/>
            <person name="Mori K."/>
        </authorList>
    </citation>
    <scope>NUCLEOTIDE SEQUENCE [LARGE SCALE GENOMIC DNA]</scope>
    <source>
        <strain evidence="4 5">CECT 9424</strain>
    </source>
</reference>
<sequence>MEKTSQQQDAAVETTEAEDFSQLLKESFRPRTPDAEAEVENAVSTLVKQALQDQSVVREDILDTVDEMIAQLDAKLTEQTNEILHDPEFQKLESAWRGLEYYVNNSEPDATMKIKVMNISKAELERELRSYPGAKWDQSPFFKKIYETGLGNLGGEPFGCLIGDYQFDHSPSDVRVLRDMGKIAAAAHAPFFAAAAPTLLGMDSWNEISNPHDLGTIFETPEYAGWRGLRESENARYLALCMPRVLSREPYGPESLPVEAFNFEEETDGHTGEKYAWMNAAYAMGANISRAHKEYGWTVQIRGVQSGGEVINLPTHTFQTEEGGLDLKCPTETAISDRREAELSKAGLIGLIHRSNSDKAAFIGAQSLFKPRKFPSAEATAADNLSSRIPYMFAVSRFAHYLKHMVRDQIGSTREKDQLERELQDWISQYVHASPANATEAEKARRPLAGAKVEVVEDPENPGYYNGRFLLRPHFQLEGMDIGMSLVSRLPSN</sequence>
<dbReference type="InterPro" id="IPR044031">
    <property type="entry name" value="TssC1_N"/>
</dbReference>
<keyword evidence="5" id="KW-1185">Reference proteome</keyword>
<feature type="domain" description="TssC1 C-terminal" evidence="3">
    <location>
        <begin position="378"/>
        <end position="490"/>
    </location>
</feature>
<dbReference type="InterPro" id="IPR010269">
    <property type="entry name" value="T6SS_TssC-like"/>
</dbReference>
<protein>
    <submittedName>
        <fullName evidence="4">Type VI secretion system contractile sheath large subunit</fullName>
    </submittedName>
</protein>
<evidence type="ECO:0000256" key="1">
    <source>
        <dbReference type="SAM" id="MobiDB-lite"/>
    </source>
</evidence>
<gene>
    <name evidence="4" type="primary">tssC</name>
    <name evidence="4" type="ORF">ACFFU4_16190</name>
</gene>
<feature type="region of interest" description="Disordered" evidence="1">
    <location>
        <begin position="1"/>
        <end position="25"/>
    </location>
</feature>
<dbReference type="PANTHER" id="PTHR35565">
    <property type="entry name" value="CYTOPLASMIC PROTEIN-RELATED"/>
    <property type="match status" value="1"/>
</dbReference>